<protein>
    <submittedName>
        <fullName evidence="1">Uncharacterized protein</fullName>
    </submittedName>
</protein>
<reference evidence="1 2" key="1">
    <citation type="submission" date="2016-07" db="EMBL/GenBank/DDBJ databases">
        <authorList>
            <person name="Montgomery M.T."/>
            <person name="Pope W.H."/>
            <person name="Garlena R.A."/>
            <person name="Russell D.A."/>
            <person name="Jacobs-Sera D."/>
            <person name="Hendrix R.W."/>
            <person name="Hatfull G.F."/>
        </authorList>
    </citation>
    <scope>NUCLEOTIDE SEQUENCE [LARGE SCALE GENOMIC DNA]</scope>
</reference>
<dbReference type="RefSeq" id="YP_009277775.1">
    <property type="nucleotide sequence ID" value="NC_031001.1"/>
</dbReference>
<evidence type="ECO:0000313" key="1">
    <source>
        <dbReference type="EMBL" id="AOE44848.1"/>
    </source>
</evidence>
<dbReference type="KEGG" id="vg:29078303"/>
<sequence>MNTQTRLLQTVAITDDSGAIDSACTEAGCKNPATLEFVAVINGEPEMAMNACPEHASKIGQEAQRQLDPNQVQFTKESALTGVRHTRVIPVAPTALEEWLVGQANGSAPHIQVAFPELSADDREFILTGATPEEWEEAFGPLADED</sequence>
<evidence type="ECO:0000313" key="2">
    <source>
        <dbReference type="Proteomes" id="UP000204083"/>
    </source>
</evidence>
<dbReference type="GeneID" id="29078303"/>
<keyword evidence="2" id="KW-1185">Reference proteome</keyword>
<dbReference type="Proteomes" id="UP000204083">
    <property type="component" value="Segment"/>
</dbReference>
<proteinExistence type="predicted"/>
<dbReference type="EMBL" id="KX557285">
    <property type="protein sequence ID" value="AOE44848.1"/>
    <property type="molecule type" value="Genomic_DNA"/>
</dbReference>
<organism evidence="1 2">
    <name type="scientific">Gordonia phage Terapin</name>
    <dbReference type="NCBI Taxonomy" id="1887654"/>
    <lineage>
        <taxon>Viruses</taxon>
        <taxon>Duplodnaviria</taxon>
        <taxon>Heunggongvirae</taxon>
        <taxon>Uroviricota</taxon>
        <taxon>Caudoviricetes</taxon>
        <taxon>Terapinvirus</taxon>
        <taxon>Terapinvirus terapin</taxon>
    </lineage>
</organism>
<name>A0A1B3B1R1_9CAUD</name>
<accession>A0A1B3B1R1</accession>
<gene>
    <name evidence="1" type="primary">36</name>
    <name evidence="1" type="ORF">SEA_TERAPIN_36</name>
</gene>